<organism evidence="2 3">
    <name type="scientific">Lophiostoma macrostomum CBS 122681</name>
    <dbReference type="NCBI Taxonomy" id="1314788"/>
    <lineage>
        <taxon>Eukaryota</taxon>
        <taxon>Fungi</taxon>
        <taxon>Dikarya</taxon>
        <taxon>Ascomycota</taxon>
        <taxon>Pezizomycotina</taxon>
        <taxon>Dothideomycetes</taxon>
        <taxon>Pleosporomycetidae</taxon>
        <taxon>Pleosporales</taxon>
        <taxon>Lophiostomataceae</taxon>
        <taxon>Lophiostoma</taxon>
    </lineage>
</organism>
<feature type="region of interest" description="Disordered" evidence="1">
    <location>
        <begin position="1"/>
        <end position="52"/>
    </location>
</feature>
<evidence type="ECO:0000256" key="1">
    <source>
        <dbReference type="SAM" id="MobiDB-lite"/>
    </source>
</evidence>
<protein>
    <submittedName>
        <fullName evidence="2">Uncharacterized protein</fullName>
    </submittedName>
</protein>
<proteinExistence type="predicted"/>
<dbReference type="Proteomes" id="UP000799324">
    <property type="component" value="Unassembled WGS sequence"/>
</dbReference>
<dbReference type="EMBL" id="MU004309">
    <property type="protein sequence ID" value="KAF2659132.1"/>
    <property type="molecule type" value="Genomic_DNA"/>
</dbReference>
<dbReference type="AlphaFoldDB" id="A0A6A6THC3"/>
<name>A0A6A6THC3_9PLEO</name>
<dbReference type="OrthoDB" id="3801063at2759"/>
<evidence type="ECO:0000313" key="2">
    <source>
        <dbReference type="EMBL" id="KAF2659132.1"/>
    </source>
</evidence>
<keyword evidence="3" id="KW-1185">Reference proteome</keyword>
<feature type="region of interest" description="Disordered" evidence="1">
    <location>
        <begin position="367"/>
        <end position="396"/>
    </location>
</feature>
<reference evidence="2" key="1">
    <citation type="journal article" date="2020" name="Stud. Mycol.">
        <title>101 Dothideomycetes genomes: a test case for predicting lifestyles and emergence of pathogens.</title>
        <authorList>
            <person name="Haridas S."/>
            <person name="Albert R."/>
            <person name="Binder M."/>
            <person name="Bloem J."/>
            <person name="Labutti K."/>
            <person name="Salamov A."/>
            <person name="Andreopoulos B."/>
            <person name="Baker S."/>
            <person name="Barry K."/>
            <person name="Bills G."/>
            <person name="Bluhm B."/>
            <person name="Cannon C."/>
            <person name="Castanera R."/>
            <person name="Culley D."/>
            <person name="Daum C."/>
            <person name="Ezra D."/>
            <person name="Gonzalez J."/>
            <person name="Henrissat B."/>
            <person name="Kuo A."/>
            <person name="Liang C."/>
            <person name="Lipzen A."/>
            <person name="Lutzoni F."/>
            <person name="Magnuson J."/>
            <person name="Mondo S."/>
            <person name="Nolan M."/>
            <person name="Ohm R."/>
            <person name="Pangilinan J."/>
            <person name="Park H.-J."/>
            <person name="Ramirez L."/>
            <person name="Alfaro M."/>
            <person name="Sun H."/>
            <person name="Tritt A."/>
            <person name="Yoshinaga Y."/>
            <person name="Zwiers L.-H."/>
            <person name="Turgeon B."/>
            <person name="Goodwin S."/>
            <person name="Spatafora J."/>
            <person name="Crous P."/>
            <person name="Grigoriev I."/>
        </authorList>
    </citation>
    <scope>NUCLEOTIDE SEQUENCE</scope>
    <source>
        <strain evidence="2">CBS 122681</strain>
    </source>
</reference>
<evidence type="ECO:0000313" key="3">
    <source>
        <dbReference type="Proteomes" id="UP000799324"/>
    </source>
</evidence>
<accession>A0A6A6THC3</accession>
<gene>
    <name evidence="2" type="ORF">K491DRAFT_775788</name>
</gene>
<sequence length="396" mass="43034">MTNSFEGRKHGKNAVDKAVGRSASTLQKRRTDQNGKAASASNAVGGHARAMSSESELEDSLVPIANMVYHTGVGQFPATAQASSFNPSPEVLEIVASLPETAQMFFGILGNIDNELTRYLRSLHGVPMINMNDILEFPSSVGPNLAVSSNGAGALGLGNPGGSWADCIADRYLVTEPPSIRPENDATLQAVLQRSDELVSLLVTGVYSMDDIQNPESTEARLVRETEREVVTATCTLIMTALIHRCVLGYCGHKKRNKARQDDRRLVCTERFFRVYQALREEKTLCRDVLQEDSEITYLVNAPMTALKTKKNQKHTNDSRKIKEATLKKELNTLKQQQSPMQVLQTAPEHAHGTVTPAVVVSAKGKGKRKISIAMDDSPHGNGGGSGLARAPKRSK</sequence>